<dbReference type="EMBL" id="LNYP01000008">
    <property type="protein sequence ID" value="KTD43464.1"/>
    <property type="molecule type" value="Genomic_DNA"/>
</dbReference>
<feature type="binding site" evidence="5">
    <location>
        <begin position="138"/>
        <end position="142"/>
    </location>
    <ligand>
        <name>substrate</name>
    </ligand>
</feature>
<accession>A0A0W0XFY4</accession>
<dbReference type="GO" id="GO:0090499">
    <property type="term" value="F:pimelyl-[acyl-carrier protein] methyl ester esterase activity"/>
    <property type="evidence" value="ECO:0007669"/>
    <property type="project" value="UniProtKB-EC"/>
</dbReference>
<dbReference type="InterPro" id="IPR000073">
    <property type="entry name" value="AB_hydrolase_1"/>
</dbReference>
<dbReference type="PANTHER" id="PTHR46438">
    <property type="entry name" value="ALPHA/BETA-HYDROLASES SUPERFAMILY PROTEIN"/>
    <property type="match status" value="1"/>
</dbReference>
<dbReference type="HAMAP" id="MF_01260">
    <property type="entry name" value="Carboxylester"/>
    <property type="match status" value="1"/>
</dbReference>
<dbReference type="Proteomes" id="UP000054858">
    <property type="component" value="Unassembled WGS sequence"/>
</dbReference>
<evidence type="ECO:0000256" key="4">
    <source>
        <dbReference type="ARBA" id="ARBA00022801"/>
    </source>
</evidence>
<comment type="catalytic activity">
    <reaction evidence="5">
        <text>6-carboxyhexanoyl-[ACP] methyl ester + H2O = 6-carboxyhexanoyl-[ACP] + methanol + H(+)</text>
        <dbReference type="Rhea" id="RHEA:42700"/>
        <dbReference type="Rhea" id="RHEA-COMP:9955"/>
        <dbReference type="Rhea" id="RHEA-COMP:10186"/>
        <dbReference type="ChEBI" id="CHEBI:15377"/>
        <dbReference type="ChEBI" id="CHEBI:15378"/>
        <dbReference type="ChEBI" id="CHEBI:17790"/>
        <dbReference type="ChEBI" id="CHEBI:78846"/>
        <dbReference type="ChEBI" id="CHEBI:82735"/>
        <dbReference type="EC" id="3.1.1.85"/>
    </reaction>
</comment>
<proteinExistence type="inferred from homology"/>
<comment type="similarity">
    <text evidence="5">Belongs to the AB hydrolase superfamily. Carboxylesterase BioH family.</text>
</comment>
<gene>
    <name evidence="5 7" type="primary">bioH</name>
    <name evidence="7" type="ORF">Loak_0639</name>
</gene>
<dbReference type="EC" id="3.1.1.85" evidence="5"/>
<evidence type="ECO:0000256" key="5">
    <source>
        <dbReference type="HAMAP-Rule" id="MF_01260"/>
    </source>
</evidence>
<feature type="binding site" evidence="5">
    <location>
        <position position="20"/>
    </location>
    <ligand>
        <name>substrate</name>
    </ligand>
</feature>
<dbReference type="GO" id="GO:0009102">
    <property type="term" value="P:biotin biosynthetic process"/>
    <property type="evidence" value="ECO:0007669"/>
    <property type="project" value="UniProtKB-UniRule"/>
</dbReference>
<dbReference type="GO" id="GO:0005737">
    <property type="term" value="C:cytoplasm"/>
    <property type="evidence" value="ECO:0007669"/>
    <property type="project" value="UniProtKB-SubCell"/>
</dbReference>
<feature type="active site" description="Nucleophile" evidence="5">
    <location>
        <position position="77"/>
    </location>
</feature>
<protein>
    <recommendedName>
        <fullName evidence="5">Pimeloyl-[acyl-carrier protein] methyl ester esterase</fullName>
        <ecNumber evidence="5">3.1.1.85</ecNumber>
    </recommendedName>
    <alternativeName>
        <fullName evidence="5">Biotin synthesis protein BioH</fullName>
    </alternativeName>
    <alternativeName>
        <fullName evidence="5">Carboxylesterase BioH</fullName>
    </alternativeName>
</protein>
<reference evidence="7 8" key="1">
    <citation type="submission" date="2015-11" db="EMBL/GenBank/DDBJ databases">
        <title>Genomic analysis of 38 Legionella species identifies large and diverse effector repertoires.</title>
        <authorList>
            <person name="Burstein D."/>
            <person name="Amaro F."/>
            <person name="Zusman T."/>
            <person name="Lifshitz Z."/>
            <person name="Cohen O."/>
            <person name="Gilbert J.A."/>
            <person name="Pupko T."/>
            <person name="Shuman H.A."/>
            <person name="Segal G."/>
        </authorList>
    </citation>
    <scope>NUCLEOTIDE SEQUENCE [LARGE SCALE GENOMIC DNA]</scope>
    <source>
        <strain evidence="7 8">Oak Ridge-10</strain>
    </source>
</reference>
<evidence type="ECO:0000256" key="1">
    <source>
        <dbReference type="ARBA" id="ARBA00022487"/>
    </source>
</evidence>
<evidence type="ECO:0000313" key="7">
    <source>
        <dbReference type="EMBL" id="KTD43464.1"/>
    </source>
</evidence>
<dbReference type="AlphaFoldDB" id="A0A0W0XFY4"/>
<evidence type="ECO:0000313" key="8">
    <source>
        <dbReference type="Proteomes" id="UP000054858"/>
    </source>
</evidence>
<comment type="subunit">
    <text evidence="5">Monomer.</text>
</comment>
<comment type="function">
    <text evidence="5">The physiological role of BioH is to remove the methyl group introduced by BioC when the pimeloyl moiety is complete. It allows to synthesize pimeloyl-ACP via the fatty acid synthetic pathway through the hydrolysis of the ester bonds of pimeloyl-ACP esters.</text>
</comment>
<dbReference type="PATRIC" id="fig|29423.5.peg.666"/>
<evidence type="ECO:0000256" key="3">
    <source>
        <dbReference type="ARBA" id="ARBA00022756"/>
    </source>
</evidence>
<sequence length="239" mass="27165">MKINLMTAGQGLPLVLFHGWGFDYTIWSSLLPELMIHHQVYLVDLPGFGLTPLMDWNDFKALLLKQLPAHFAVAGWSLGGLFATRLAIEESSRITHLLNIASSPYFVKEDQWPGVEGKILTAFYRMLERDPQKSLTQFIALQLQGQTAGDLVPKHSSLPGLRTGLDILIDWDLRQALHQLGIPVGYLFGRLDAIIPFKTLMVMKDRYPEFNYYLFSKSAHVPFLSEQENFLATLEDFLQ</sequence>
<dbReference type="Gene3D" id="3.40.50.1820">
    <property type="entry name" value="alpha/beta hydrolase"/>
    <property type="match status" value="1"/>
</dbReference>
<comment type="caution">
    <text evidence="7">The sequence shown here is derived from an EMBL/GenBank/DDBJ whole genome shotgun (WGS) entry which is preliminary data.</text>
</comment>
<feature type="active site" evidence="5">
    <location>
        <position position="220"/>
    </location>
</feature>
<dbReference type="SUPFAM" id="SSF53474">
    <property type="entry name" value="alpha/beta-Hydrolases"/>
    <property type="match status" value="1"/>
</dbReference>
<keyword evidence="4 5" id="KW-0378">Hydrolase</keyword>
<evidence type="ECO:0000259" key="6">
    <source>
        <dbReference type="Pfam" id="PF12697"/>
    </source>
</evidence>
<feature type="active site" evidence="5">
    <location>
        <position position="192"/>
    </location>
</feature>
<evidence type="ECO:0000256" key="2">
    <source>
        <dbReference type="ARBA" id="ARBA00022490"/>
    </source>
</evidence>
<organism evidence="7 8">
    <name type="scientific">Legionella oakridgensis</name>
    <dbReference type="NCBI Taxonomy" id="29423"/>
    <lineage>
        <taxon>Bacteria</taxon>
        <taxon>Pseudomonadati</taxon>
        <taxon>Pseudomonadota</taxon>
        <taxon>Gammaproteobacteria</taxon>
        <taxon>Legionellales</taxon>
        <taxon>Legionellaceae</taxon>
        <taxon>Legionella</taxon>
    </lineage>
</organism>
<comment type="pathway">
    <text evidence="5">Cofactor biosynthesis; biotin biosynthesis.</text>
</comment>
<feature type="domain" description="AB hydrolase-1" evidence="6">
    <location>
        <begin position="14"/>
        <end position="230"/>
    </location>
</feature>
<keyword evidence="2 5" id="KW-0963">Cytoplasm</keyword>
<dbReference type="InterPro" id="IPR010076">
    <property type="entry name" value="BioH"/>
</dbReference>
<keyword evidence="3 5" id="KW-0093">Biotin biosynthesis</keyword>
<dbReference type="PANTHER" id="PTHR46438:SF11">
    <property type="entry name" value="LIPASE-RELATED"/>
    <property type="match status" value="1"/>
</dbReference>
<dbReference type="InterPro" id="IPR029058">
    <property type="entry name" value="AB_hydrolase_fold"/>
</dbReference>
<feature type="binding site" evidence="5">
    <location>
        <position position="220"/>
    </location>
    <ligand>
        <name>substrate</name>
    </ligand>
</feature>
<dbReference type="Pfam" id="PF12697">
    <property type="entry name" value="Abhydrolase_6"/>
    <property type="match status" value="1"/>
</dbReference>
<keyword evidence="1 5" id="KW-0719">Serine esterase</keyword>
<name>A0A0W0XFY4_9GAMM</name>
<comment type="subcellular location">
    <subcellularLocation>
        <location evidence="5">Cytoplasm</location>
    </subcellularLocation>
</comment>
<feature type="binding site" evidence="5">
    <location>
        <begin position="77"/>
        <end position="78"/>
    </location>
    <ligand>
        <name>substrate</name>
    </ligand>
</feature>